<organism evidence="1 2">
    <name type="scientific">Ensete ventricosum</name>
    <name type="common">Abyssinian banana</name>
    <name type="synonym">Musa ensete</name>
    <dbReference type="NCBI Taxonomy" id="4639"/>
    <lineage>
        <taxon>Eukaryota</taxon>
        <taxon>Viridiplantae</taxon>
        <taxon>Streptophyta</taxon>
        <taxon>Embryophyta</taxon>
        <taxon>Tracheophyta</taxon>
        <taxon>Spermatophyta</taxon>
        <taxon>Magnoliopsida</taxon>
        <taxon>Liliopsida</taxon>
        <taxon>Zingiberales</taxon>
        <taxon>Musaceae</taxon>
        <taxon>Ensete</taxon>
    </lineage>
</organism>
<evidence type="ECO:0000313" key="1">
    <source>
        <dbReference type="EMBL" id="RRT53347.1"/>
    </source>
</evidence>
<dbReference type="EMBL" id="AMZH03011188">
    <property type="protein sequence ID" value="RRT53347.1"/>
    <property type="molecule type" value="Genomic_DNA"/>
</dbReference>
<comment type="caution">
    <text evidence="1">The sequence shown here is derived from an EMBL/GenBank/DDBJ whole genome shotgun (WGS) entry which is preliminary data.</text>
</comment>
<sequence length="91" mass="10017">MTHVISDRPPRATCYSAAPDSAIVRIRSHCSNQKLVTVDVGRINGYERLRCEDGSISRRAAVGEDPKRELLLCSSRSDQVAPVSAFSSRRS</sequence>
<name>A0A426YNQ0_ENSVE</name>
<dbReference type="Proteomes" id="UP000287651">
    <property type="component" value="Unassembled WGS sequence"/>
</dbReference>
<reference evidence="1 2" key="1">
    <citation type="journal article" date="2014" name="Agronomy (Basel)">
        <title>A Draft Genome Sequence for Ensete ventricosum, the Drought-Tolerant Tree Against Hunger.</title>
        <authorList>
            <person name="Harrison J."/>
            <person name="Moore K.A."/>
            <person name="Paszkiewicz K."/>
            <person name="Jones T."/>
            <person name="Grant M."/>
            <person name="Ambacheew D."/>
            <person name="Muzemil S."/>
            <person name="Studholme D.J."/>
        </authorList>
    </citation>
    <scope>NUCLEOTIDE SEQUENCE [LARGE SCALE GENOMIC DNA]</scope>
</reference>
<accession>A0A426YNQ0</accession>
<gene>
    <name evidence="1" type="ORF">B296_00046302</name>
</gene>
<dbReference type="AlphaFoldDB" id="A0A426YNQ0"/>
<evidence type="ECO:0000313" key="2">
    <source>
        <dbReference type="Proteomes" id="UP000287651"/>
    </source>
</evidence>
<protein>
    <submittedName>
        <fullName evidence="1">Uncharacterized protein</fullName>
    </submittedName>
</protein>
<proteinExistence type="predicted"/>